<dbReference type="SUPFAM" id="SSF53448">
    <property type="entry name" value="Nucleotide-diphospho-sugar transferases"/>
    <property type="match status" value="1"/>
</dbReference>
<keyword evidence="2" id="KW-1185">Reference proteome</keyword>
<organism evidence="1 2">
    <name type="scientific">Marinobacter metalliresistant</name>
    <dbReference type="NCBI Taxonomy" id="2961995"/>
    <lineage>
        <taxon>Bacteria</taxon>
        <taxon>Pseudomonadati</taxon>
        <taxon>Pseudomonadota</taxon>
        <taxon>Gammaproteobacteria</taxon>
        <taxon>Pseudomonadales</taxon>
        <taxon>Marinobacteraceae</taxon>
        <taxon>Marinobacter</taxon>
    </lineage>
</organism>
<dbReference type="InterPro" id="IPR029044">
    <property type="entry name" value="Nucleotide-diphossugar_trans"/>
</dbReference>
<sequence>MSSFTTTHLRFSIVVIELVGGEALATCLSALQKFDVEIIVVLKDACPQLQARFDHVRFEIQNEPVPLRRKSGVALASGDVVALIEDTTLPGDNLLNGLVSAFGDDNTLAASGPVLIGNHLPSRYQALACTEYGRYHPSVLFNHSHQQSRKVERLPGNFICYRREALASILNEHSEGLVEGVINQRLLSKGGSLVMEPMLANTYNAEDPWSGRLATRFHHGWIYAGGQAEQKNLFACAVQLFKSLLLPAVLSFRAIRCMSGMNGIRHPLKVRLWICLLETFWSAGEAVGSVSGAPKNMEHWR</sequence>
<gene>
    <name evidence="1" type="ORF">NLK58_03595</name>
</gene>
<name>A0ABZ2W4L9_9GAMM</name>
<dbReference type="RefSeq" id="WP_341582077.1">
    <property type="nucleotide sequence ID" value="NZ_CP101118.1"/>
</dbReference>
<dbReference type="Proteomes" id="UP001475781">
    <property type="component" value="Chromosome"/>
</dbReference>
<reference evidence="1 2" key="1">
    <citation type="submission" date="2022-07" db="EMBL/GenBank/DDBJ databases">
        <title>A copper resistant bacterium isolated from sediment samples of deep sea hydrothermal areas.</title>
        <authorList>
            <person name="Zeng X."/>
        </authorList>
    </citation>
    <scope>NUCLEOTIDE SEQUENCE [LARGE SCALE GENOMIC DNA]</scope>
    <source>
        <strain evidence="2">CuT 6</strain>
    </source>
</reference>
<dbReference type="EMBL" id="CP101118">
    <property type="protein sequence ID" value="WZF89310.1"/>
    <property type="molecule type" value="Genomic_DNA"/>
</dbReference>
<dbReference type="Gene3D" id="3.90.550.10">
    <property type="entry name" value="Spore Coat Polysaccharide Biosynthesis Protein SpsA, Chain A"/>
    <property type="match status" value="1"/>
</dbReference>
<evidence type="ECO:0008006" key="3">
    <source>
        <dbReference type="Google" id="ProtNLM"/>
    </source>
</evidence>
<evidence type="ECO:0000313" key="1">
    <source>
        <dbReference type="EMBL" id="WZF89310.1"/>
    </source>
</evidence>
<protein>
    <recommendedName>
        <fullName evidence="3">Glycosyl transferase</fullName>
    </recommendedName>
</protein>
<proteinExistence type="predicted"/>
<evidence type="ECO:0000313" key="2">
    <source>
        <dbReference type="Proteomes" id="UP001475781"/>
    </source>
</evidence>
<accession>A0ABZ2W4L9</accession>